<comment type="caution">
    <text evidence="1">The sequence shown here is derived from an EMBL/GenBank/DDBJ whole genome shotgun (WGS) entry which is preliminary data.</text>
</comment>
<evidence type="ECO:0000313" key="2">
    <source>
        <dbReference type="Proteomes" id="UP001281147"/>
    </source>
</evidence>
<dbReference type="Proteomes" id="UP001281147">
    <property type="component" value="Unassembled WGS sequence"/>
</dbReference>
<name>A0ACC3NVY8_9PEZI</name>
<gene>
    <name evidence="1" type="ORF">LTR37_001246</name>
</gene>
<protein>
    <submittedName>
        <fullName evidence="1">Uncharacterized protein</fullName>
    </submittedName>
</protein>
<sequence length="121" mass="13521">MAPTATQRVLNLPELLENILLSVDVPQLFAVHRVNTAFRVTIVQSKPIRRKMLLEESKGEHATNASDLFSTINPLCFEGTTRTGRFHPMIIKHSLLKSGSESQRRLGQAESEDAIAPRKES</sequence>
<accession>A0ACC3NVY8</accession>
<organism evidence="1 2">
    <name type="scientific">Vermiconidia calcicola</name>
    <dbReference type="NCBI Taxonomy" id="1690605"/>
    <lineage>
        <taxon>Eukaryota</taxon>
        <taxon>Fungi</taxon>
        <taxon>Dikarya</taxon>
        <taxon>Ascomycota</taxon>
        <taxon>Pezizomycotina</taxon>
        <taxon>Dothideomycetes</taxon>
        <taxon>Dothideomycetidae</taxon>
        <taxon>Mycosphaerellales</taxon>
        <taxon>Extremaceae</taxon>
        <taxon>Vermiconidia</taxon>
    </lineage>
</organism>
<dbReference type="EMBL" id="JAUTXU010000006">
    <property type="protein sequence ID" value="KAK3724124.1"/>
    <property type="molecule type" value="Genomic_DNA"/>
</dbReference>
<proteinExistence type="predicted"/>
<keyword evidence="2" id="KW-1185">Reference proteome</keyword>
<evidence type="ECO:0000313" key="1">
    <source>
        <dbReference type="EMBL" id="KAK3724124.1"/>
    </source>
</evidence>
<reference evidence="1" key="1">
    <citation type="submission" date="2023-07" db="EMBL/GenBank/DDBJ databases">
        <title>Black Yeasts Isolated from many extreme environments.</title>
        <authorList>
            <person name="Coleine C."/>
            <person name="Stajich J.E."/>
            <person name="Selbmann L."/>
        </authorList>
    </citation>
    <scope>NUCLEOTIDE SEQUENCE</scope>
    <source>
        <strain evidence="1">CCFEE 5714</strain>
    </source>
</reference>